<dbReference type="PROSITE" id="PS51459">
    <property type="entry name" value="FIDO"/>
    <property type="match status" value="1"/>
</dbReference>
<dbReference type="Gene3D" id="1.10.3290.10">
    <property type="entry name" value="Fido-like domain"/>
    <property type="match status" value="1"/>
</dbReference>
<name>A0ABW0VC27_9ACTN</name>
<keyword evidence="4" id="KW-1185">Reference proteome</keyword>
<reference evidence="4" key="1">
    <citation type="journal article" date="2019" name="Int. J. Syst. Evol. Microbiol.">
        <title>The Global Catalogue of Microorganisms (GCM) 10K type strain sequencing project: providing services to taxonomists for standard genome sequencing and annotation.</title>
        <authorList>
            <consortium name="The Broad Institute Genomics Platform"/>
            <consortium name="The Broad Institute Genome Sequencing Center for Infectious Disease"/>
            <person name="Wu L."/>
            <person name="Ma J."/>
        </authorList>
    </citation>
    <scope>NUCLEOTIDE SEQUENCE [LARGE SCALE GENOMIC DNA]</scope>
    <source>
        <strain evidence="4">CGMCC 4.1622</strain>
    </source>
</reference>
<dbReference type="Pfam" id="PF02661">
    <property type="entry name" value="Fic"/>
    <property type="match status" value="1"/>
</dbReference>
<dbReference type="Proteomes" id="UP001596066">
    <property type="component" value="Unassembled WGS sequence"/>
</dbReference>
<gene>
    <name evidence="3" type="ORF">ACFPZF_09620</name>
</gene>
<organism evidence="3 4">
    <name type="scientific">Kitasatospora cinereorecta</name>
    <dbReference type="NCBI Taxonomy" id="285560"/>
    <lineage>
        <taxon>Bacteria</taxon>
        <taxon>Bacillati</taxon>
        <taxon>Actinomycetota</taxon>
        <taxon>Actinomycetes</taxon>
        <taxon>Kitasatosporales</taxon>
        <taxon>Streptomycetaceae</taxon>
        <taxon>Kitasatospora</taxon>
    </lineage>
</organism>
<accession>A0ABW0VC27</accession>
<evidence type="ECO:0000313" key="3">
    <source>
        <dbReference type="EMBL" id="MFC5641611.1"/>
    </source>
</evidence>
<dbReference type="InterPro" id="IPR019793">
    <property type="entry name" value="Peroxidases_heam-ligand_BS"/>
</dbReference>
<dbReference type="SUPFAM" id="SSF140931">
    <property type="entry name" value="Fic-like"/>
    <property type="match status" value="1"/>
</dbReference>
<comment type="caution">
    <text evidence="3">The sequence shown here is derived from an EMBL/GenBank/DDBJ whole genome shotgun (WGS) entry which is preliminary data.</text>
</comment>
<dbReference type="EMBL" id="JBHSOC010000013">
    <property type="protein sequence ID" value="MFC5641611.1"/>
    <property type="molecule type" value="Genomic_DNA"/>
</dbReference>
<dbReference type="PANTHER" id="PTHR13504:SF38">
    <property type="entry name" value="FIDO DOMAIN-CONTAINING PROTEIN"/>
    <property type="match status" value="1"/>
</dbReference>
<evidence type="ECO:0000259" key="2">
    <source>
        <dbReference type="PROSITE" id="PS51459"/>
    </source>
</evidence>
<sequence length="377" mass="40120">MTDRSSATAVRRVLPVAPPLDAVAIPPAARREALAALAELTAAAGTHLDDPDLFHRPRWRPKLHRNRIAGIEAAQLADMLAAAAENRTTAGLLAVHSVRAELLEHPGRRPCFTPDALAELHRLLIAGDPNITAPGGFRRMTVNVTWADGQVFSIATAPGAPLQEQVERWHHWGTRTTAHLLDAAALAMAGLLTIHPFPDANGRTARLLGQCDLVAAGLLPGLLLDLDAWVELHRIEHDAALVAAADGDLVPWGAVFARAVTETARHRTATLTAHRRLLGTALAQVADDPAAVAVLTQLRAAPAVSAAWLRDRIALDPQPPLDRLRAAGILTDHPRLLGALIHPQLLDLLDSPYRPDLAGQSSDAEGGTAAPRRTGTD</sequence>
<dbReference type="RefSeq" id="WP_346146297.1">
    <property type="nucleotide sequence ID" value="NZ_BAAAUA010000027.1"/>
</dbReference>
<feature type="domain" description="Fido" evidence="2">
    <location>
        <begin position="112"/>
        <end position="258"/>
    </location>
</feature>
<dbReference type="PROSITE" id="PS00435">
    <property type="entry name" value="PEROXIDASE_1"/>
    <property type="match status" value="1"/>
</dbReference>
<protein>
    <submittedName>
        <fullName evidence="3">Fic family protein</fullName>
    </submittedName>
</protein>
<dbReference type="PANTHER" id="PTHR13504">
    <property type="entry name" value="FIDO DOMAIN-CONTAINING PROTEIN DDB_G0283145"/>
    <property type="match status" value="1"/>
</dbReference>
<evidence type="ECO:0000256" key="1">
    <source>
        <dbReference type="SAM" id="MobiDB-lite"/>
    </source>
</evidence>
<dbReference type="InterPro" id="IPR036597">
    <property type="entry name" value="Fido-like_dom_sf"/>
</dbReference>
<feature type="region of interest" description="Disordered" evidence="1">
    <location>
        <begin position="356"/>
        <end position="377"/>
    </location>
</feature>
<dbReference type="InterPro" id="IPR003812">
    <property type="entry name" value="Fido"/>
</dbReference>
<dbReference type="InterPro" id="IPR040198">
    <property type="entry name" value="Fido_containing"/>
</dbReference>
<proteinExistence type="predicted"/>
<evidence type="ECO:0000313" key="4">
    <source>
        <dbReference type="Proteomes" id="UP001596066"/>
    </source>
</evidence>